<dbReference type="EMBL" id="AHKF01000032">
    <property type="protein sequence ID" value="EIA07211.1"/>
    <property type="molecule type" value="Genomic_DNA"/>
</dbReference>
<keyword evidence="2" id="KW-1185">Reference proteome</keyword>
<name>H7FWD6_FLAFP</name>
<dbReference type="AlphaFoldDB" id="H7FWD6"/>
<reference evidence="1 2" key="1">
    <citation type="journal article" date="2014" name="Acta Crystallogr. D">
        <title>Structure-based characterization and antifreeze properties of a hyperactive ice-binding protein from the Antarctic bacterium Flavobacterium frigoris PS1.</title>
        <authorList>
            <person name="Do H."/>
            <person name="Kim S.J."/>
            <person name="Kim H.J."/>
            <person name="Lee J.H."/>
        </authorList>
    </citation>
    <scope>NUCLEOTIDE SEQUENCE [LARGE SCALE GENOMIC DNA]</scope>
    <source>
        <strain evidence="1 2">PS1</strain>
    </source>
</reference>
<evidence type="ECO:0000313" key="1">
    <source>
        <dbReference type="EMBL" id="EIA07211.1"/>
    </source>
</evidence>
<proteinExistence type="predicted"/>
<organism evidence="1 2">
    <name type="scientific">Flavobacterium frigoris (strain PS1)</name>
    <dbReference type="NCBI Taxonomy" id="1086011"/>
    <lineage>
        <taxon>Bacteria</taxon>
        <taxon>Pseudomonadati</taxon>
        <taxon>Bacteroidota</taxon>
        <taxon>Flavobacteriia</taxon>
        <taxon>Flavobacteriales</taxon>
        <taxon>Flavobacteriaceae</taxon>
        <taxon>Flavobacterium</taxon>
    </lineage>
</organism>
<protein>
    <submittedName>
        <fullName evidence="1">Uncharacterized protein</fullName>
    </submittedName>
</protein>
<sequence>MHFFISKYPKAIPFQNDFFAGVFKKMKRNIIRGNNSAQLFLSLGTFTMSTPL</sequence>
<accession>H7FWD6</accession>
<comment type="caution">
    <text evidence="1">The sequence shown here is derived from an EMBL/GenBank/DDBJ whole genome shotgun (WGS) entry which is preliminary data.</text>
</comment>
<dbReference type="PATRIC" id="fig|1086011.3.peg.3415"/>
<dbReference type="Proteomes" id="UP000005566">
    <property type="component" value="Unassembled WGS sequence"/>
</dbReference>
<dbReference type="STRING" id="1086011.HJ01_03483"/>
<evidence type="ECO:0000313" key="2">
    <source>
        <dbReference type="Proteomes" id="UP000005566"/>
    </source>
</evidence>
<gene>
    <name evidence="1" type="ORF">HJ01_03483</name>
</gene>